<dbReference type="EMBL" id="JADOES010000005">
    <property type="protein sequence ID" value="MBT9314662.1"/>
    <property type="molecule type" value="Genomic_DNA"/>
</dbReference>
<organism evidence="1 2">
    <name type="scientific">Leptothoe spongobia TAU-MAC 1115</name>
    <dbReference type="NCBI Taxonomy" id="1967444"/>
    <lineage>
        <taxon>Bacteria</taxon>
        <taxon>Bacillati</taxon>
        <taxon>Cyanobacteriota</taxon>
        <taxon>Cyanophyceae</taxon>
        <taxon>Nodosilineales</taxon>
        <taxon>Cymatolegaceae</taxon>
        <taxon>Leptothoe</taxon>
        <taxon>Leptothoe spongobia</taxon>
    </lineage>
</organism>
<comment type="caution">
    <text evidence="1">The sequence shown here is derived from an EMBL/GenBank/DDBJ whole genome shotgun (WGS) entry which is preliminary data.</text>
</comment>
<proteinExistence type="predicted"/>
<reference evidence="1" key="1">
    <citation type="submission" date="2020-11" db="EMBL/GenBank/DDBJ databases">
        <authorList>
            <person name="Konstantinou D."/>
            <person name="Gkelis S."/>
            <person name="Popin R."/>
            <person name="Fewer D."/>
            <person name="Sivonen K."/>
        </authorList>
    </citation>
    <scope>NUCLEOTIDE SEQUENCE</scope>
    <source>
        <strain evidence="1">TAU-MAC 1115</strain>
    </source>
</reference>
<sequence length="82" mass="9544">MTWQELQSQALHLPIDQRWYLVQALLASIQQETHQPQMTAPSSKTEPISNLDSWTQRLIGVIQLPPEDNTNSYVDYLEEKYS</sequence>
<gene>
    <name evidence="1" type="ORF">IXB50_04415</name>
</gene>
<evidence type="ECO:0000313" key="2">
    <source>
        <dbReference type="Proteomes" id="UP000717364"/>
    </source>
</evidence>
<keyword evidence="2" id="KW-1185">Reference proteome</keyword>
<dbReference type="AlphaFoldDB" id="A0A947DCS3"/>
<evidence type="ECO:0000313" key="1">
    <source>
        <dbReference type="EMBL" id="MBT9314662.1"/>
    </source>
</evidence>
<accession>A0A947DCS3</accession>
<name>A0A947DCS3_9CYAN</name>
<protein>
    <submittedName>
        <fullName evidence="1">Uncharacterized protein</fullName>
    </submittedName>
</protein>
<dbReference type="RefSeq" id="WP_215607730.1">
    <property type="nucleotide sequence ID" value="NZ_JADOES010000005.1"/>
</dbReference>
<reference evidence="1" key="2">
    <citation type="journal article" date="2021" name="Mar. Drugs">
        <title>Genome Reduction and Secondary Metabolism of the Marine Sponge-Associated Cyanobacterium Leptothoe.</title>
        <authorList>
            <person name="Konstantinou D."/>
            <person name="Popin R.V."/>
            <person name="Fewer D.P."/>
            <person name="Sivonen K."/>
            <person name="Gkelis S."/>
        </authorList>
    </citation>
    <scope>NUCLEOTIDE SEQUENCE</scope>
    <source>
        <strain evidence="1">TAU-MAC 1115</strain>
    </source>
</reference>
<dbReference type="Proteomes" id="UP000717364">
    <property type="component" value="Unassembled WGS sequence"/>
</dbReference>